<dbReference type="InterPro" id="IPR029058">
    <property type="entry name" value="AB_hydrolase_fold"/>
</dbReference>
<dbReference type="OrthoDB" id="408373at2759"/>
<protein>
    <submittedName>
        <fullName evidence="2">Alpha/beta hydrolase</fullName>
    </submittedName>
</protein>
<dbReference type="GeneID" id="36541191"/>
<organism evidence="2 3">
    <name type="scientific">Aspergillus campestris (strain IBT 28561)</name>
    <dbReference type="NCBI Taxonomy" id="1392248"/>
    <lineage>
        <taxon>Eukaryota</taxon>
        <taxon>Fungi</taxon>
        <taxon>Dikarya</taxon>
        <taxon>Ascomycota</taxon>
        <taxon>Pezizomycotina</taxon>
        <taxon>Eurotiomycetes</taxon>
        <taxon>Eurotiomycetidae</taxon>
        <taxon>Eurotiales</taxon>
        <taxon>Aspergillaceae</taxon>
        <taxon>Aspergillus</taxon>
        <taxon>Aspergillus subgen. Circumdati</taxon>
    </lineage>
</organism>
<dbReference type="GO" id="GO:0016020">
    <property type="term" value="C:membrane"/>
    <property type="evidence" value="ECO:0007669"/>
    <property type="project" value="TreeGrafter"/>
</dbReference>
<proteinExistence type="predicted"/>
<dbReference type="EMBL" id="MSFM01000009">
    <property type="protein sequence ID" value="PKY02493.1"/>
    <property type="molecule type" value="Genomic_DNA"/>
</dbReference>
<evidence type="ECO:0000259" key="1">
    <source>
        <dbReference type="Pfam" id="PF12146"/>
    </source>
</evidence>
<sequence length="409" mass="44130">MATAWYSRTVEVLSDSLTNRQTQLPLLALTGASVTAGLLLRSALSDKHPETLLPAPRTKVLGLSDAENREHPLPTDVLPGARDLTTPYGSMRVYEWGPVDGPKVLFVHGITTPCVALGGLAHALVDRGCRVMLFDLFGRGFSDCPSDLPQDDRLFATQIFMALSTSPIPWTGAGSGKFCLAGYSLGGGIAAAFAAHFPELLSSLALMAPAGLIRDSQISAQTRLLYSNGLLPERVLGFLVGRRLRAGPLTTPKPKDEKVDAASALTEELPSQGGANVQLLSRAYPHVSVPGAVQWQVNNHAGFVHAFMSSMRFGPILQARQRGNWERLGSFLSAQQYLSPEQQRANGLPSNKVLILCGMHDGIIVKEELAPDATSALQGNVDFKYFDAGHEFPSTKYDEVADCLWKIMH</sequence>
<dbReference type="SUPFAM" id="SSF53474">
    <property type="entry name" value="alpha/beta-Hydrolases"/>
    <property type="match status" value="1"/>
</dbReference>
<dbReference type="RefSeq" id="XP_024691087.1">
    <property type="nucleotide sequence ID" value="XM_024833667.1"/>
</dbReference>
<accession>A0A2I1CXY8</accession>
<evidence type="ECO:0000313" key="2">
    <source>
        <dbReference type="EMBL" id="PKY02493.1"/>
    </source>
</evidence>
<dbReference type="Gene3D" id="3.40.50.1820">
    <property type="entry name" value="alpha/beta hydrolase"/>
    <property type="match status" value="1"/>
</dbReference>
<feature type="domain" description="Serine aminopeptidase S33" evidence="1">
    <location>
        <begin position="103"/>
        <end position="224"/>
    </location>
</feature>
<dbReference type="PANTHER" id="PTHR43798:SF33">
    <property type="entry name" value="HYDROLASE, PUTATIVE (AFU_ORTHOLOGUE AFUA_2G14860)-RELATED"/>
    <property type="match status" value="1"/>
</dbReference>
<dbReference type="AlphaFoldDB" id="A0A2I1CXY8"/>
<evidence type="ECO:0000313" key="3">
    <source>
        <dbReference type="Proteomes" id="UP000234254"/>
    </source>
</evidence>
<dbReference type="InterPro" id="IPR050266">
    <property type="entry name" value="AB_hydrolase_sf"/>
</dbReference>
<dbReference type="Pfam" id="PF12146">
    <property type="entry name" value="Hydrolase_4"/>
    <property type="match status" value="1"/>
</dbReference>
<keyword evidence="3" id="KW-1185">Reference proteome</keyword>
<dbReference type="Proteomes" id="UP000234254">
    <property type="component" value="Unassembled WGS sequence"/>
</dbReference>
<dbReference type="PANTHER" id="PTHR43798">
    <property type="entry name" value="MONOACYLGLYCEROL LIPASE"/>
    <property type="match status" value="1"/>
</dbReference>
<comment type="caution">
    <text evidence="2">The sequence shown here is derived from an EMBL/GenBank/DDBJ whole genome shotgun (WGS) entry which is preliminary data.</text>
</comment>
<dbReference type="VEuPathDB" id="FungiDB:P168DRAFT_239299"/>
<reference evidence="2" key="1">
    <citation type="submission" date="2016-12" db="EMBL/GenBank/DDBJ databases">
        <title>The genomes of Aspergillus section Nigri reveals drivers in fungal speciation.</title>
        <authorList>
            <consortium name="DOE Joint Genome Institute"/>
            <person name="Vesth T.C."/>
            <person name="Nybo J."/>
            <person name="Theobald S."/>
            <person name="Brandl J."/>
            <person name="Frisvad J.C."/>
            <person name="Nielsen K.F."/>
            <person name="Lyhne E.K."/>
            <person name="Kogle M.E."/>
            <person name="Kuo A."/>
            <person name="Riley R."/>
            <person name="Clum A."/>
            <person name="Nolan M."/>
            <person name="Lipzen A."/>
            <person name="Salamov A."/>
            <person name="Henrissat B."/>
            <person name="Wiebenga A."/>
            <person name="De vries R.P."/>
            <person name="Grigoriev I.V."/>
            <person name="Mortensen U.H."/>
            <person name="Andersen M.R."/>
            <person name="Baker S.E."/>
        </authorList>
    </citation>
    <scope>NUCLEOTIDE SEQUENCE</scope>
    <source>
        <strain evidence="2">IBT 28561</strain>
    </source>
</reference>
<keyword evidence="2" id="KW-0378">Hydrolase</keyword>
<dbReference type="InterPro" id="IPR000073">
    <property type="entry name" value="AB_hydrolase_1"/>
</dbReference>
<dbReference type="PRINTS" id="PR00111">
    <property type="entry name" value="ABHYDROLASE"/>
</dbReference>
<gene>
    <name evidence="2" type="ORF">P168DRAFT_239299</name>
</gene>
<dbReference type="GO" id="GO:0016787">
    <property type="term" value="F:hydrolase activity"/>
    <property type="evidence" value="ECO:0007669"/>
    <property type="project" value="UniProtKB-KW"/>
</dbReference>
<dbReference type="InterPro" id="IPR022742">
    <property type="entry name" value="Hydrolase_4"/>
</dbReference>
<name>A0A2I1CXY8_ASPC2</name>